<dbReference type="GO" id="GO:0005886">
    <property type="term" value="C:plasma membrane"/>
    <property type="evidence" value="ECO:0007669"/>
    <property type="project" value="TreeGrafter"/>
</dbReference>
<proteinExistence type="predicted"/>
<evidence type="ECO:0000256" key="5">
    <source>
        <dbReference type="ARBA" id="ARBA00023136"/>
    </source>
</evidence>
<evidence type="ECO:0000256" key="6">
    <source>
        <dbReference type="ARBA" id="ARBA00023170"/>
    </source>
</evidence>
<feature type="compositionally biased region" description="Basic and acidic residues" evidence="8">
    <location>
        <begin position="320"/>
        <end position="330"/>
    </location>
</feature>
<dbReference type="PANTHER" id="PTHR24243">
    <property type="entry name" value="G-PROTEIN COUPLED RECEPTOR"/>
    <property type="match status" value="1"/>
</dbReference>
<evidence type="ECO:0000256" key="1">
    <source>
        <dbReference type="ARBA" id="ARBA00004141"/>
    </source>
</evidence>
<keyword evidence="6" id="KW-0675">Receptor</keyword>
<organism evidence="11 12">
    <name type="scientific">Adineta ricciae</name>
    <name type="common">Rotifer</name>
    <dbReference type="NCBI Taxonomy" id="249248"/>
    <lineage>
        <taxon>Eukaryota</taxon>
        <taxon>Metazoa</taxon>
        <taxon>Spiralia</taxon>
        <taxon>Gnathifera</taxon>
        <taxon>Rotifera</taxon>
        <taxon>Eurotatoria</taxon>
        <taxon>Bdelloidea</taxon>
        <taxon>Adinetida</taxon>
        <taxon>Adinetidae</taxon>
        <taxon>Adineta</taxon>
    </lineage>
</organism>
<evidence type="ECO:0000256" key="3">
    <source>
        <dbReference type="ARBA" id="ARBA00022989"/>
    </source>
</evidence>
<dbReference type="InterPro" id="IPR012347">
    <property type="entry name" value="Ferritin-like"/>
</dbReference>
<sequence length="1371" mass="156907">MNVSNTSTYALTLSTIIGIVPLYINFVTIIAGTIGGVCNLITFTAPRLRTNSSVYYLSCATVFEILSILFIVPTRIALDNFGNNLERQSVVFCKIRYYISITFPMLVTYYILFAIVDRSLATSRHVEIRAMSRLTFAHRISWIIFLIGTTASVHVLIFFNTINNTCQVPPGNAYTIVFAIYLIIIISILPHSLMFIFALITFRNFKRTRQRTMPILASIDNSRTKRSESQLIMVIIAQILISSILVLLRLGSYTYSTLTSGNQNKTVDQRAVEDFCIRLGFALYYFSFATSFYLSTLPRKFFREIFIKRKNSLRHLSGDRTINMDDKENNDAATKNDQSGEKLAEYEKRDLVERLHLASKLEHCLLNAYIYTACTIKSTPEEFVDADQENKRYAIQFERAREWKKSIFMVAHEEMLHLHYVQCLLRALGEKPYFQLPDKKPGTNDWFIPNWDIKNGKLSMNNGDGTIVPIEPCTFENVQRFVLYESSDSLQDMGALSEKAKELYGKLFDFEIRLRIEQMLIHIKDKDVQDDLAKKLYNVYTQLPVSDKPQAPFIPMSFIAPIRPESFQFQSIGDLYHNEIQPLYDMAFDKQWTRQTNFDLVAEQKDPNVAAEGFLPLTPNYRYKNFPDMSKGGMKSHCNKKKSAHCEYDIPGWFKNKEDVHRIINEIVDEGEGFDQFYERAEQLLNYVAKIGGARAYLQQIILDQDKTNPSKTPEEVKDGQRVRESHLYRFAMIMTAFQQEKDFAARAGMSYEVNRTPINIDGNTQLDNLCQELPGYFNACFLPMIMWLSRMYEIKDWTADKPRRQAIEMLAAWPIMSLGIRPFLELASFFKIEQSKLFSLADVDLPSSLTDALELLKLYNNDDRSEEIYTQMDDLALNILEAVGAWAENSRELVKSLQIPEHTKTMILTRLTGLIVLKEFKLQFEFRMHGGYSNKSPDANYELRHCDSHTYEEDPNLGDDSGKTKIYEDALLLRPHPPTDESGCSGTHMLHATDGKSVFNRALVWQKHNISNEIIREPAKDLPTIGVNCIDVSLMASDTNTTVGYVPLSEMQSLGAVQASGTQFDLDISGVHELLRCTPKDILQQPDKQIRIDLLDKDGKKPLLLGENHLVWKDGEPIDPFILSVGCDTADQTTTVEFEREVFNDTNVSMIRMTPLERLFSQRGPVGFDSTANIPTWAKCNFLKDPEKSMVADDYLKDRAKHLCDAMKVKLDKTLDQLTVKDATEIISYAERMNLVSFPRHTTRAWLNATLHYGHTISGTLKLGGNSLILKAIQEKTGLSCSLVDDPNRKTSNSRWLAKYTLGAMDTDALSNFIFGELYMPLKITKSDKEIEFVKTWVYTNSLFQTIAEFACRFDKPFWNSDYQIVGNQT</sequence>
<feature type="non-terminal residue" evidence="11">
    <location>
        <position position="1"/>
    </location>
</feature>
<feature type="transmembrane region" description="Helical" evidence="9">
    <location>
        <begin position="275"/>
        <end position="294"/>
    </location>
</feature>
<evidence type="ECO:0000259" key="10">
    <source>
        <dbReference type="PROSITE" id="PS50262"/>
    </source>
</evidence>
<dbReference type="SUPFAM" id="SSF81321">
    <property type="entry name" value="Family A G protein-coupled receptor-like"/>
    <property type="match status" value="1"/>
</dbReference>
<name>A0A815YYW5_ADIRI</name>
<evidence type="ECO:0000256" key="9">
    <source>
        <dbReference type="SAM" id="Phobius"/>
    </source>
</evidence>
<keyword evidence="5 9" id="KW-0472">Membrane</keyword>
<feature type="transmembrane region" description="Helical" evidence="9">
    <location>
        <begin position="20"/>
        <end position="42"/>
    </location>
</feature>
<dbReference type="EMBL" id="CAJNOR010005806">
    <property type="protein sequence ID" value="CAF1576646.1"/>
    <property type="molecule type" value="Genomic_DNA"/>
</dbReference>
<feature type="transmembrane region" description="Helical" evidence="9">
    <location>
        <begin position="136"/>
        <end position="159"/>
    </location>
</feature>
<dbReference type="Pfam" id="PF12902">
    <property type="entry name" value="Ferritin-like"/>
    <property type="match status" value="1"/>
</dbReference>
<dbReference type="GO" id="GO:0004930">
    <property type="term" value="F:G protein-coupled receptor activity"/>
    <property type="evidence" value="ECO:0007669"/>
    <property type="project" value="UniProtKB-KW"/>
</dbReference>
<feature type="transmembrane region" description="Helical" evidence="9">
    <location>
        <begin position="179"/>
        <end position="202"/>
    </location>
</feature>
<feature type="domain" description="G-protein coupled receptors family 1 profile" evidence="10">
    <location>
        <begin position="35"/>
        <end position="241"/>
    </location>
</feature>
<evidence type="ECO:0000313" key="11">
    <source>
        <dbReference type="EMBL" id="CAF1576646.1"/>
    </source>
</evidence>
<evidence type="ECO:0000256" key="7">
    <source>
        <dbReference type="ARBA" id="ARBA00023224"/>
    </source>
</evidence>
<keyword evidence="3 9" id="KW-1133">Transmembrane helix</keyword>
<comment type="caution">
    <text evidence="11">The sequence shown here is derived from an EMBL/GenBank/DDBJ whole genome shotgun (WGS) entry which is preliminary data.</text>
</comment>
<dbReference type="PANTHER" id="PTHR24243:SF208">
    <property type="entry name" value="PYROKININ-1 RECEPTOR"/>
    <property type="match status" value="1"/>
</dbReference>
<dbReference type="Gene3D" id="1.20.1070.10">
    <property type="entry name" value="Rhodopsin 7-helix transmembrane proteins"/>
    <property type="match status" value="1"/>
</dbReference>
<feature type="transmembrane region" description="Helical" evidence="9">
    <location>
        <begin position="97"/>
        <end position="116"/>
    </location>
</feature>
<dbReference type="InterPro" id="IPR026820">
    <property type="entry name" value="VioB/RebD_dom"/>
</dbReference>
<keyword evidence="12" id="KW-1185">Reference proteome</keyword>
<evidence type="ECO:0000256" key="2">
    <source>
        <dbReference type="ARBA" id="ARBA00022692"/>
    </source>
</evidence>
<feature type="region of interest" description="Disordered" evidence="8">
    <location>
        <begin position="320"/>
        <end position="339"/>
    </location>
</feature>
<keyword evidence="4" id="KW-0297">G-protein coupled receptor</keyword>
<comment type="subcellular location">
    <subcellularLocation>
        <location evidence="1">Membrane</location>
        <topology evidence="1">Multi-pass membrane protein</topology>
    </subcellularLocation>
</comment>
<protein>
    <recommendedName>
        <fullName evidence="10">G-protein coupled receptors family 1 profile domain-containing protein</fullName>
    </recommendedName>
</protein>
<evidence type="ECO:0000256" key="4">
    <source>
        <dbReference type="ARBA" id="ARBA00023040"/>
    </source>
</evidence>
<dbReference type="Gene3D" id="1.20.1260.10">
    <property type="match status" value="1"/>
</dbReference>
<dbReference type="PROSITE" id="PS50262">
    <property type="entry name" value="G_PROTEIN_RECEP_F1_2"/>
    <property type="match status" value="1"/>
</dbReference>
<keyword evidence="7" id="KW-0807">Transducer</keyword>
<keyword evidence="2 9" id="KW-0812">Transmembrane</keyword>
<dbReference type="InterPro" id="IPR017452">
    <property type="entry name" value="GPCR_Rhodpsn_7TM"/>
</dbReference>
<gene>
    <name evidence="11" type="ORF">XAT740_LOCUS45030</name>
</gene>
<reference evidence="11" key="1">
    <citation type="submission" date="2021-02" db="EMBL/GenBank/DDBJ databases">
        <authorList>
            <person name="Nowell W R."/>
        </authorList>
    </citation>
    <scope>NUCLEOTIDE SEQUENCE</scope>
</reference>
<evidence type="ECO:0000313" key="12">
    <source>
        <dbReference type="Proteomes" id="UP000663828"/>
    </source>
</evidence>
<feature type="transmembrane region" description="Helical" evidence="9">
    <location>
        <begin position="54"/>
        <end position="77"/>
    </location>
</feature>
<evidence type="ECO:0000256" key="8">
    <source>
        <dbReference type="SAM" id="MobiDB-lite"/>
    </source>
</evidence>
<dbReference type="Proteomes" id="UP000663828">
    <property type="component" value="Unassembled WGS sequence"/>
</dbReference>
<accession>A0A815YYW5</accession>